<protein>
    <submittedName>
        <fullName evidence="2">Chromosome segregation protein SMC</fullName>
    </submittedName>
</protein>
<dbReference type="EMBL" id="JPRD01000011">
    <property type="protein sequence ID" value="KIF53809.1"/>
    <property type="molecule type" value="Genomic_DNA"/>
</dbReference>
<dbReference type="PANTHER" id="PTHR43581">
    <property type="entry name" value="ATP/GTP PHOSPHATASE"/>
    <property type="match status" value="1"/>
</dbReference>
<dbReference type="RefSeq" id="WP_020198003.1">
    <property type="nucleotide sequence ID" value="NZ_BAOH01000182.1"/>
</dbReference>
<comment type="caution">
    <text evidence="2">The sequence shown here is derived from an EMBL/GenBank/DDBJ whole genome shotgun (WGS) entry which is preliminary data.</text>
</comment>
<dbReference type="InterPro" id="IPR027417">
    <property type="entry name" value="P-loop_NTPase"/>
</dbReference>
<proteinExistence type="predicted"/>
<feature type="domain" description="AAA+ ATPase" evidence="1">
    <location>
        <begin position="21"/>
        <end position="363"/>
    </location>
</feature>
<evidence type="ECO:0000313" key="3">
    <source>
        <dbReference type="Proteomes" id="UP000031586"/>
    </source>
</evidence>
<evidence type="ECO:0000259" key="1">
    <source>
        <dbReference type="SMART" id="SM00382"/>
    </source>
</evidence>
<dbReference type="Gene3D" id="3.40.50.300">
    <property type="entry name" value="P-loop containing nucleotide triphosphate hydrolases"/>
    <property type="match status" value="1"/>
</dbReference>
<dbReference type="Proteomes" id="UP000031586">
    <property type="component" value="Unassembled WGS sequence"/>
</dbReference>
<accession>A0A0C1ZCN3</accession>
<dbReference type="InterPro" id="IPR041685">
    <property type="entry name" value="AAA_GajA/Old/RecF-like"/>
</dbReference>
<reference evidence="2 3" key="1">
    <citation type="submission" date="2014-07" db="EMBL/GenBank/DDBJ databases">
        <title>Unique and conserved regions in Vibrio harveyi and related species in comparison with the shrimp pathogen Vibrio harveyi CAIM 1792.</title>
        <authorList>
            <person name="Espinoza-Valles I."/>
            <person name="Vora G."/>
            <person name="Leekitcharoenphon P."/>
            <person name="Ussery D."/>
            <person name="Hoj L."/>
            <person name="Gomez-Gil B."/>
        </authorList>
    </citation>
    <scope>NUCLEOTIDE SEQUENCE [LARGE SCALE GENOMIC DNA]</scope>
    <source>
        <strain evidence="3">CAIM 1854 / LMG 25443</strain>
    </source>
</reference>
<gene>
    <name evidence="2" type="ORF">H735_05330</name>
</gene>
<name>A0A0C1ZCN3_9VIBR</name>
<dbReference type="InterPro" id="IPR051396">
    <property type="entry name" value="Bact_Antivir_Def_Nuclease"/>
</dbReference>
<evidence type="ECO:0000313" key="2">
    <source>
        <dbReference type="EMBL" id="KIF53809.1"/>
    </source>
</evidence>
<dbReference type="SUPFAM" id="SSF52540">
    <property type="entry name" value="P-loop containing nucleoside triphosphate hydrolases"/>
    <property type="match status" value="1"/>
</dbReference>
<organism evidence="2 3">
    <name type="scientific">Vibrio owensii CAIM 1854 = LMG 25443</name>
    <dbReference type="NCBI Taxonomy" id="1229493"/>
    <lineage>
        <taxon>Bacteria</taxon>
        <taxon>Pseudomonadati</taxon>
        <taxon>Pseudomonadota</taxon>
        <taxon>Gammaproteobacteria</taxon>
        <taxon>Vibrionales</taxon>
        <taxon>Vibrionaceae</taxon>
        <taxon>Vibrio</taxon>
    </lineage>
</organism>
<dbReference type="InterPro" id="IPR003593">
    <property type="entry name" value="AAA+_ATPase"/>
</dbReference>
<dbReference type="PATRIC" id="fig|1229493.5.peg.130"/>
<dbReference type="SMART" id="SM00382">
    <property type="entry name" value="AAA"/>
    <property type="match status" value="1"/>
</dbReference>
<dbReference type="Pfam" id="PF13175">
    <property type="entry name" value="AAA_15"/>
    <property type="match status" value="1"/>
</dbReference>
<sequence length="451" mass="52110">MIEKITIHNFKLFSDETFTLNPQFNLIVGVNGSGKSSLLKALAVSLAGWAHAYIKSESNLRPIERSEIREIQRQGRFDLSKETSIEVYGEFPIVDRNLESKRGYVQWKRFRQEGDTKTYLSGNIRYLNTWSGEYYPTEYNLILSNLGHDVLKYIESGEQFDLPLIAFYECDRLWISKNQANIESAARKQHSRFDPYLDCFHTGTDSNAIEEWLLKLELSELQKKNVNPVKKAIEIAAMSALEDCIGFRFDLEESRVMVEFKENLTIPFEHLSDGQRTILSLFCDIARRAAILNPHLDGEAIKMVEGVVLIDEIDLHLHPKWQRKIVESLRNTFPNIQFVCTTHSPFIIQSIRSSEEIIMMTGEPLLNYANKSVEEISKNMGVERPDVSIKYEEMKEIAKSFMEELEELDCTDREKQEEFKKRLASAVAPYADNPAYQAFLELQMLSKFGEK</sequence>
<dbReference type="PANTHER" id="PTHR43581:SF2">
    <property type="entry name" value="EXCINUCLEASE ATPASE SUBUNIT"/>
    <property type="match status" value="1"/>
</dbReference>
<dbReference type="AlphaFoldDB" id="A0A0C1ZCN3"/>